<keyword evidence="4" id="KW-1185">Reference proteome</keyword>
<protein>
    <submittedName>
        <fullName evidence="3">Pyrrolo-quinoline quinone</fullName>
    </submittedName>
</protein>
<dbReference type="InterPro" id="IPR015943">
    <property type="entry name" value="WD40/YVTN_repeat-like_dom_sf"/>
</dbReference>
<proteinExistence type="predicted"/>
<feature type="domain" description="Pyrrolo-quinoline quinone repeat" evidence="2">
    <location>
        <begin position="28"/>
        <end position="93"/>
    </location>
</feature>
<accession>L9VHS2</accession>
<dbReference type="SMART" id="SM00564">
    <property type="entry name" value="PQQ"/>
    <property type="match status" value="6"/>
</dbReference>
<dbReference type="RefSeq" id="WP_006092562.1">
    <property type="nucleotide sequence ID" value="NZ_AOHW01000051.1"/>
</dbReference>
<dbReference type="eggNOG" id="arCOG02482">
    <property type="taxonomic scope" value="Archaea"/>
</dbReference>
<evidence type="ECO:0000259" key="2">
    <source>
        <dbReference type="Pfam" id="PF13360"/>
    </source>
</evidence>
<dbReference type="Pfam" id="PF13360">
    <property type="entry name" value="PQQ_2"/>
    <property type="match status" value="3"/>
</dbReference>
<sequence length="395" mass="42600">MSHWNQFKGDPRHAGVRRDLEGPERVTEAWTADLAGSVGSPVLDRDTVFVGTSEGNCYALEREHGRERWRFETTAATDVAPVVTHELLYFGAGDVVYALDPATGEQVWVSELPDATESSLALAGGVLFVGHAACVSALEADTGELVWTHETDAAVVGAPAVDSARDRTSKQGWGQGPDEEELDLLSLEDAQMADDAQPHDQDRVYVGTDDETVLALEAETGEELWDAPTDGVIVDGPTVVDERVYVADESGTLVALHADSGQSWFTYQIQESFTSTPTVLPELDTTFVGASDGYLHVTDTTFGRRKLRGWLFAKKGVALDGEVSSSPVVAGDICCVGDSTGSLYGVDLSDDCDLCWHFGLEGPIRATPALAENRLFVGGGDQLYCLEWDPDERRL</sequence>
<dbReference type="EMBL" id="AOHW01000051">
    <property type="protein sequence ID" value="ELY36497.1"/>
    <property type="molecule type" value="Genomic_DNA"/>
</dbReference>
<feature type="compositionally biased region" description="Basic and acidic residues" evidence="1">
    <location>
        <begin position="9"/>
        <end position="20"/>
    </location>
</feature>
<evidence type="ECO:0000313" key="4">
    <source>
        <dbReference type="Proteomes" id="UP000011599"/>
    </source>
</evidence>
<dbReference type="SUPFAM" id="SSF50998">
    <property type="entry name" value="Quinoprotein alcohol dehydrogenase-like"/>
    <property type="match status" value="2"/>
</dbReference>
<dbReference type="STRING" id="1114856.GCA_000383975_01710"/>
<dbReference type="InterPro" id="IPR002372">
    <property type="entry name" value="PQQ_rpt_dom"/>
</dbReference>
<organism evidence="3 4">
    <name type="scientific">Natronorubrum tibetense GA33</name>
    <dbReference type="NCBI Taxonomy" id="1114856"/>
    <lineage>
        <taxon>Archaea</taxon>
        <taxon>Methanobacteriati</taxon>
        <taxon>Methanobacteriota</taxon>
        <taxon>Stenosarchaea group</taxon>
        <taxon>Halobacteria</taxon>
        <taxon>Halobacteriales</taxon>
        <taxon>Natrialbaceae</taxon>
        <taxon>Natronorubrum</taxon>
    </lineage>
</organism>
<dbReference type="Gene3D" id="2.40.128.630">
    <property type="match status" value="1"/>
</dbReference>
<dbReference type="Gene3D" id="2.130.10.10">
    <property type="entry name" value="YVTN repeat-like/Quinoprotein amine dehydrogenase"/>
    <property type="match status" value="2"/>
</dbReference>
<dbReference type="OrthoDB" id="145878at2157"/>
<name>L9VHS2_9EURY</name>
<dbReference type="PANTHER" id="PTHR34512">
    <property type="entry name" value="CELL SURFACE PROTEIN"/>
    <property type="match status" value="1"/>
</dbReference>
<gene>
    <name evidence="3" type="ORF">C496_21447</name>
</gene>
<dbReference type="Proteomes" id="UP000011599">
    <property type="component" value="Unassembled WGS sequence"/>
</dbReference>
<feature type="domain" description="Pyrrolo-quinoline quinone repeat" evidence="2">
    <location>
        <begin position="94"/>
        <end position="164"/>
    </location>
</feature>
<evidence type="ECO:0000313" key="3">
    <source>
        <dbReference type="EMBL" id="ELY36497.1"/>
    </source>
</evidence>
<dbReference type="InterPro" id="IPR011047">
    <property type="entry name" value="Quinoprotein_ADH-like_sf"/>
</dbReference>
<evidence type="ECO:0000256" key="1">
    <source>
        <dbReference type="SAM" id="MobiDB-lite"/>
    </source>
</evidence>
<comment type="caution">
    <text evidence="3">The sequence shown here is derived from an EMBL/GenBank/DDBJ whole genome shotgun (WGS) entry which is preliminary data.</text>
</comment>
<feature type="region of interest" description="Disordered" evidence="1">
    <location>
        <begin position="1"/>
        <end position="20"/>
    </location>
</feature>
<dbReference type="InterPro" id="IPR018391">
    <property type="entry name" value="PQQ_b-propeller_rpt"/>
</dbReference>
<dbReference type="PANTHER" id="PTHR34512:SF30">
    <property type="entry name" value="OUTER MEMBRANE PROTEIN ASSEMBLY FACTOR BAMB"/>
    <property type="match status" value="1"/>
</dbReference>
<reference evidence="3 4" key="1">
    <citation type="journal article" date="2014" name="PLoS Genet.">
        <title>Phylogenetically driven sequencing of extremely halophilic archaea reveals strategies for static and dynamic osmo-response.</title>
        <authorList>
            <person name="Becker E.A."/>
            <person name="Seitzer P.M."/>
            <person name="Tritt A."/>
            <person name="Larsen D."/>
            <person name="Krusor M."/>
            <person name="Yao A.I."/>
            <person name="Wu D."/>
            <person name="Madern D."/>
            <person name="Eisen J.A."/>
            <person name="Darling A.E."/>
            <person name="Facciotti M.T."/>
        </authorList>
    </citation>
    <scope>NUCLEOTIDE SEQUENCE [LARGE SCALE GENOMIC DNA]</scope>
    <source>
        <strain evidence="3 4">GA33</strain>
    </source>
</reference>
<dbReference type="PATRIC" id="fig|1114856.3.peg.4425"/>
<feature type="domain" description="Pyrrolo-quinoline quinone repeat" evidence="2">
    <location>
        <begin position="192"/>
        <end position="345"/>
    </location>
</feature>
<dbReference type="AlphaFoldDB" id="L9VHS2"/>